<keyword evidence="2" id="KW-1185">Reference proteome</keyword>
<dbReference type="SUPFAM" id="SSF47473">
    <property type="entry name" value="EF-hand"/>
    <property type="match status" value="1"/>
</dbReference>
<dbReference type="EMBL" id="PKPP01005754">
    <property type="protein sequence ID" value="PWA58958.1"/>
    <property type="molecule type" value="Genomic_DNA"/>
</dbReference>
<evidence type="ECO:0000313" key="1">
    <source>
        <dbReference type="EMBL" id="PWA58958.1"/>
    </source>
</evidence>
<name>A0A2U1MCI3_ARTAN</name>
<evidence type="ECO:0000313" key="2">
    <source>
        <dbReference type="Proteomes" id="UP000245207"/>
    </source>
</evidence>
<dbReference type="Proteomes" id="UP000245207">
    <property type="component" value="Unassembled WGS sequence"/>
</dbReference>
<reference evidence="1 2" key="1">
    <citation type="journal article" date="2018" name="Mol. Plant">
        <title>The genome of Artemisia annua provides insight into the evolution of Asteraceae family and artemisinin biosynthesis.</title>
        <authorList>
            <person name="Shen Q."/>
            <person name="Zhang L."/>
            <person name="Liao Z."/>
            <person name="Wang S."/>
            <person name="Yan T."/>
            <person name="Shi P."/>
            <person name="Liu M."/>
            <person name="Fu X."/>
            <person name="Pan Q."/>
            <person name="Wang Y."/>
            <person name="Lv Z."/>
            <person name="Lu X."/>
            <person name="Zhang F."/>
            <person name="Jiang W."/>
            <person name="Ma Y."/>
            <person name="Chen M."/>
            <person name="Hao X."/>
            <person name="Li L."/>
            <person name="Tang Y."/>
            <person name="Lv G."/>
            <person name="Zhou Y."/>
            <person name="Sun X."/>
            <person name="Brodelius P.E."/>
            <person name="Rose J.K.C."/>
            <person name="Tang K."/>
        </authorList>
    </citation>
    <scope>NUCLEOTIDE SEQUENCE [LARGE SCALE GENOMIC DNA]</scope>
    <source>
        <strain evidence="2">cv. Huhao1</strain>
        <tissue evidence="1">Leaf</tissue>
    </source>
</reference>
<gene>
    <name evidence="1" type="ORF">CTI12_AA395820</name>
</gene>
<dbReference type="AlphaFoldDB" id="A0A2U1MCI3"/>
<dbReference type="InterPro" id="IPR011992">
    <property type="entry name" value="EF-hand-dom_pair"/>
</dbReference>
<sequence length="170" mass="19817">MTDSPLKLSPEAPKVIKQAVKRTDMFKLTHSENLNGDDIAKMKSYNDHDFDELISNEEFKIIVDCIRRHESLYKQRNHLMTDSPQELKVIKQAVKRKQTQSEKLKGDYIAKMKSYNDHDFDDLISNEEFKIMVACIRRHESLFKQRNHLITDSPVKSSEELKSEGYQTGG</sequence>
<proteinExistence type="predicted"/>
<organism evidence="1 2">
    <name type="scientific">Artemisia annua</name>
    <name type="common">Sweet wormwood</name>
    <dbReference type="NCBI Taxonomy" id="35608"/>
    <lineage>
        <taxon>Eukaryota</taxon>
        <taxon>Viridiplantae</taxon>
        <taxon>Streptophyta</taxon>
        <taxon>Embryophyta</taxon>
        <taxon>Tracheophyta</taxon>
        <taxon>Spermatophyta</taxon>
        <taxon>Magnoliopsida</taxon>
        <taxon>eudicotyledons</taxon>
        <taxon>Gunneridae</taxon>
        <taxon>Pentapetalae</taxon>
        <taxon>asterids</taxon>
        <taxon>campanulids</taxon>
        <taxon>Asterales</taxon>
        <taxon>Asteraceae</taxon>
        <taxon>Asteroideae</taxon>
        <taxon>Anthemideae</taxon>
        <taxon>Artemisiinae</taxon>
        <taxon>Artemisia</taxon>
    </lineage>
</organism>
<protein>
    <submittedName>
        <fullName evidence="1">Uncharacterized protein</fullName>
    </submittedName>
</protein>
<accession>A0A2U1MCI3</accession>
<comment type="caution">
    <text evidence="1">The sequence shown here is derived from an EMBL/GenBank/DDBJ whole genome shotgun (WGS) entry which is preliminary data.</text>
</comment>